<dbReference type="EMBL" id="JOJR01000106">
    <property type="protein sequence ID" value="RCN45223.1"/>
    <property type="molecule type" value="Genomic_DNA"/>
</dbReference>
<sequence length="312" mass="34282">MLYPVKKVMFRQQDSNTGPAPKRVCGASQEAASIHLEIFRRGVDDSFQVSMNSSFRIAALSSRSLTLVRPVGNVFNVQAPDGGRAATPLLPSCEPSGSASISAEESFTSFAHNDELSRTCNNHQVSRDTTAFNEFADLDKPGVQHKRCRAQGGDRQSSTGTYFSSTAQQPSISYASGLLEPPHAIGLFSGTSEAGTMQDSEGTTYFRPQYVNEDEKFLLEGQHHFTDSYRSNGPETVFPHNDTAADSLLTPPLSDQLSPTGQYLCGIADHYELQTRSQQYPYPAHNTPPGECFPPQARDIDYSIFDEFFVRT</sequence>
<keyword evidence="3" id="KW-1185">Reference proteome</keyword>
<dbReference type="AlphaFoldDB" id="A0A368GLG7"/>
<evidence type="ECO:0000256" key="1">
    <source>
        <dbReference type="SAM" id="MobiDB-lite"/>
    </source>
</evidence>
<evidence type="ECO:0000313" key="3">
    <source>
        <dbReference type="Proteomes" id="UP000252519"/>
    </source>
</evidence>
<protein>
    <submittedName>
        <fullName evidence="2">Uncharacterized protein</fullName>
    </submittedName>
</protein>
<feature type="compositionally biased region" description="Polar residues" evidence="1">
    <location>
        <begin position="154"/>
        <end position="164"/>
    </location>
</feature>
<comment type="caution">
    <text evidence="2">The sequence shown here is derived from an EMBL/GenBank/DDBJ whole genome shotgun (WGS) entry which is preliminary data.</text>
</comment>
<accession>A0A368GLG7</accession>
<reference evidence="2 3" key="1">
    <citation type="submission" date="2014-10" db="EMBL/GenBank/DDBJ databases">
        <title>Draft genome of the hookworm Ancylostoma caninum.</title>
        <authorList>
            <person name="Mitreva M."/>
        </authorList>
    </citation>
    <scope>NUCLEOTIDE SEQUENCE [LARGE SCALE GENOMIC DNA]</scope>
    <source>
        <strain evidence="2 3">Baltimore</strain>
    </source>
</reference>
<name>A0A368GLG7_ANCCA</name>
<organism evidence="2 3">
    <name type="scientific">Ancylostoma caninum</name>
    <name type="common">Dog hookworm</name>
    <dbReference type="NCBI Taxonomy" id="29170"/>
    <lineage>
        <taxon>Eukaryota</taxon>
        <taxon>Metazoa</taxon>
        <taxon>Ecdysozoa</taxon>
        <taxon>Nematoda</taxon>
        <taxon>Chromadorea</taxon>
        <taxon>Rhabditida</taxon>
        <taxon>Rhabditina</taxon>
        <taxon>Rhabditomorpha</taxon>
        <taxon>Strongyloidea</taxon>
        <taxon>Ancylostomatidae</taxon>
        <taxon>Ancylostomatinae</taxon>
        <taxon>Ancylostoma</taxon>
    </lineage>
</organism>
<gene>
    <name evidence="2" type="ORF">ANCCAN_08723</name>
</gene>
<dbReference type="OrthoDB" id="5885285at2759"/>
<feature type="region of interest" description="Disordered" evidence="1">
    <location>
        <begin position="143"/>
        <end position="164"/>
    </location>
</feature>
<proteinExistence type="predicted"/>
<dbReference type="Proteomes" id="UP000252519">
    <property type="component" value="Unassembled WGS sequence"/>
</dbReference>
<evidence type="ECO:0000313" key="2">
    <source>
        <dbReference type="EMBL" id="RCN45223.1"/>
    </source>
</evidence>